<proteinExistence type="predicted"/>
<protein>
    <submittedName>
        <fullName evidence="1">Uncharacterized protein</fullName>
    </submittedName>
</protein>
<organism evidence="1 2">
    <name type="scientific">Trichothecium roseum</name>
    <dbReference type="NCBI Taxonomy" id="47278"/>
    <lineage>
        <taxon>Eukaryota</taxon>
        <taxon>Fungi</taxon>
        <taxon>Dikarya</taxon>
        <taxon>Ascomycota</taxon>
        <taxon>Pezizomycotina</taxon>
        <taxon>Sordariomycetes</taxon>
        <taxon>Hypocreomycetidae</taxon>
        <taxon>Hypocreales</taxon>
        <taxon>Hypocreales incertae sedis</taxon>
        <taxon>Trichothecium</taxon>
    </lineage>
</organism>
<evidence type="ECO:0000313" key="2">
    <source>
        <dbReference type="Proteomes" id="UP001163324"/>
    </source>
</evidence>
<gene>
    <name evidence="1" type="ORF">N3K66_000101</name>
</gene>
<name>A0ACC0VB07_9HYPO</name>
<evidence type="ECO:0000313" key="1">
    <source>
        <dbReference type="EMBL" id="KAI9903572.1"/>
    </source>
</evidence>
<keyword evidence="2" id="KW-1185">Reference proteome</keyword>
<dbReference type="Proteomes" id="UP001163324">
    <property type="component" value="Chromosome 1"/>
</dbReference>
<comment type="caution">
    <text evidence="1">The sequence shown here is derived from an EMBL/GenBank/DDBJ whole genome shotgun (WGS) entry which is preliminary data.</text>
</comment>
<sequence length="306" mass="34376">MASETGSDEADRLNEEIESLKKQVAVARKELHIEASTIASSAPTQRLLQAPSSAAAANRLRIPQASQQKLQSKAVRQEAHMQQCFYRICAPVTAFKVLDPDPRAVDGGHVLGLRFEVMSRGQFLRPYYVMLVRPYAGSEQHRNYLRVHRHTLPSAIPLAGLAARHLAPPGKSEGGGHDQQQQQQPRKQHLDRFVRGLRREIVRYHNRMGVSADLRRGLGLHDKARADDVADDDIVEVGIADVEAKQIRLTWADERSGRLVMDDDGKVVKFVVMGEHGRDWQTIASLQPKDEHVEDFVKRLQQDEGD</sequence>
<dbReference type="EMBL" id="CM047940">
    <property type="protein sequence ID" value="KAI9903572.1"/>
    <property type="molecule type" value="Genomic_DNA"/>
</dbReference>
<reference evidence="1" key="1">
    <citation type="submission" date="2022-10" db="EMBL/GenBank/DDBJ databases">
        <title>Complete Genome of Trichothecium roseum strain YXFP-22015, a Plant Pathogen Isolated from Citrus.</title>
        <authorList>
            <person name="Wang Y."/>
            <person name="Zhu L."/>
        </authorList>
    </citation>
    <scope>NUCLEOTIDE SEQUENCE</scope>
    <source>
        <strain evidence="1">YXFP-22015</strain>
    </source>
</reference>
<accession>A0ACC0VB07</accession>